<dbReference type="GO" id="GO:0008270">
    <property type="term" value="F:zinc ion binding"/>
    <property type="evidence" value="ECO:0007669"/>
    <property type="project" value="UniProtKB-UniRule"/>
</dbReference>
<keyword evidence="8 12" id="KW-0862">Zinc</keyword>
<dbReference type="PIRSF" id="PIRSF002811">
    <property type="entry name" value="DnaG"/>
    <property type="match status" value="1"/>
</dbReference>
<reference evidence="16 17" key="1">
    <citation type="submission" date="2009-04" db="EMBL/GenBank/DDBJ databases">
        <authorList>
            <person name="Reysenbach A.-L."/>
            <person name="Heidelberg J.F."/>
            <person name="Nelson W.C."/>
        </authorList>
    </citation>
    <scope>NUCLEOTIDE SEQUENCE [LARGE SCALE GENOMIC DNA]</scope>
    <source>
        <strain evidence="16 17">SS-5</strain>
    </source>
</reference>
<keyword evidence="10 12" id="KW-0238">DNA-binding</keyword>
<dbReference type="SUPFAM" id="SSF56731">
    <property type="entry name" value="DNA primase core"/>
    <property type="match status" value="1"/>
</dbReference>
<evidence type="ECO:0000313" key="17">
    <source>
        <dbReference type="Proteomes" id="UP000005540"/>
    </source>
</evidence>
<evidence type="ECO:0000256" key="11">
    <source>
        <dbReference type="ARBA" id="ARBA00023163"/>
    </source>
</evidence>
<comment type="subunit">
    <text evidence="12">Monomer. Interacts with DnaB.</text>
</comment>
<comment type="cofactor">
    <cofactor evidence="12 13 14">
        <name>Zn(2+)</name>
        <dbReference type="ChEBI" id="CHEBI:29105"/>
    </cofactor>
    <text evidence="12 13 14">Binds 1 zinc ion per monomer.</text>
</comment>
<dbReference type="GO" id="GO:0006269">
    <property type="term" value="P:DNA replication, synthesis of primer"/>
    <property type="evidence" value="ECO:0007669"/>
    <property type="project" value="UniProtKB-UniRule"/>
</dbReference>
<evidence type="ECO:0000256" key="14">
    <source>
        <dbReference type="PIRSR" id="PIRSR002811-1"/>
    </source>
</evidence>
<evidence type="ECO:0000256" key="4">
    <source>
        <dbReference type="ARBA" id="ARBA00022695"/>
    </source>
</evidence>
<dbReference type="EMBL" id="ABZS01000008">
    <property type="protein sequence ID" value="EEP61345.1"/>
    <property type="molecule type" value="Genomic_DNA"/>
</dbReference>
<evidence type="ECO:0000256" key="6">
    <source>
        <dbReference type="ARBA" id="ARBA00022723"/>
    </source>
</evidence>
<dbReference type="InterPro" id="IPR034151">
    <property type="entry name" value="TOPRIM_DnaG_bac"/>
</dbReference>
<evidence type="ECO:0000256" key="3">
    <source>
        <dbReference type="ARBA" id="ARBA00022679"/>
    </source>
</evidence>
<evidence type="ECO:0000256" key="10">
    <source>
        <dbReference type="ARBA" id="ARBA00023125"/>
    </source>
</evidence>
<dbReference type="SUPFAM" id="SSF57783">
    <property type="entry name" value="Zinc beta-ribbon"/>
    <property type="match status" value="1"/>
</dbReference>
<dbReference type="PROSITE" id="PS50880">
    <property type="entry name" value="TOPRIM"/>
    <property type="match status" value="1"/>
</dbReference>
<comment type="caution">
    <text evidence="16">The sequence shown here is derived from an EMBL/GenBank/DDBJ whole genome shotgun (WGS) entry which is preliminary data.</text>
</comment>
<keyword evidence="2 12" id="KW-0639">Primosome</keyword>
<dbReference type="InterPro" id="IPR013264">
    <property type="entry name" value="DNAG_N"/>
</dbReference>
<keyword evidence="7 12" id="KW-0863">Zinc-finger</keyword>
<dbReference type="PANTHER" id="PTHR30313">
    <property type="entry name" value="DNA PRIMASE"/>
    <property type="match status" value="1"/>
</dbReference>
<evidence type="ECO:0000256" key="2">
    <source>
        <dbReference type="ARBA" id="ARBA00022515"/>
    </source>
</evidence>
<dbReference type="AlphaFoldDB" id="C4FHW9"/>
<keyword evidence="4 12" id="KW-0548">Nucleotidyltransferase</keyword>
<keyword evidence="9" id="KW-0460">Magnesium</keyword>
<evidence type="ECO:0000256" key="9">
    <source>
        <dbReference type="ARBA" id="ARBA00022842"/>
    </source>
</evidence>
<evidence type="ECO:0000259" key="15">
    <source>
        <dbReference type="PROSITE" id="PS50880"/>
    </source>
</evidence>
<dbReference type="OrthoDB" id="9803773at2"/>
<dbReference type="CDD" id="cd03364">
    <property type="entry name" value="TOPRIM_DnaG_primases"/>
    <property type="match status" value="1"/>
</dbReference>
<comment type="similarity">
    <text evidence="12 13">Belongs to the DnaG primase family.</text>
</comment>
<keyword evidence="1 12" id="KW-0240">DNA-directed RNA polymerase</keyword>
<comment type="catalytic activity">
    <reaction evidence="12">
        <text>ssDNA + n NTP = ssDNA/pppN(pN)n-1 hybrid + (n-1) diphosphate.</text>
        <dbReference type="EC" id="2.7.7.101"/>
    </reaction>
</comment>
<comment type="domain">
    <text evidence="12">Contains an N-terminal zinc-binding domain, a central core domain that contains the primase activity, and a C-terminal DnaB-binding domain.</text>
</comment>
<dbReference type="GO" id="GO:1990077">
    <property type="term" value="C:primosome complex"/>
    <property type="evidence" value="ECO:0007669"/>
    <property type="project" value="UniProtKB-KW"/>
</dbReference>
<dbReference type="GO" id="GO:0003899">
    <property type="term" value="F:DNA-directed RNA polymerase activity"/>
    <property type="evidence" value="ECO:0007669"/>
    <property type="project" value="UniProtKB-UniRule"/>
</dbReference>
<evidence type="ECO:0000256" key="13">
    <source>
        <dbReference type="PIRNR" id="PIRNR002811"/>
    </source>
</evidence>
<keyword evidence="5 12" id="KW-0235">DNA replication</keyword>
<dbReference type="SMART" id="SM00493">
    <property type="entry name" value="TOPRIM"/>
    <property type="match status" value="1"/>
</dbReference>
<keyword evidence="6 12" id="KW-0479">Metal-binding</keyword>
<name>C4FHW9_9AQUI</name>
<evidence type="ECO:0000256" key="1">
    <source>
        <dbReference type="ARBA" id="ARBA00022478"/>
    </source>
</evidence>
<dbReference type="InterPro" id="IPR006295">
    <property type="entry name" value="DNA_primase_DnaG"/>
</dbReference>
<accession>C4FHW9</accession>
<dbReference type="InterPro" id="IPR006171">
    <property type="entry name" value="TOPRIM_dom"/>
</dbReference>
<keyword evidence="17" id="KW-1185">Reference proteome</keyword>
<dbReference type="HAMAP" id="MF_00974">
    <property type="entry name" value="DNA_primase_DnaG"/>
    <property type="match status" value="1"/>
</dbReference>
<evidence type="ECO:0000256" key="8">
    <source>
        <dbReference type="ARBA" id="ARBA00022833"/>
    </source>
</evidence>
<keyword evidence="3 12" id="KW-0808">Transferase</keyword>
<gene>
    <name evidence="12 16" type="primary">dnaG</name>
    <name evidence="16" type="ORF">SULYE_0148</name>
</gene>
<evidence type="ECO:0000313" key="16">
    <source>
        <dbReference type="EMBL" id="EEP61345.1"/>
    </source>
</evidence>
<dbReference type="Pfam" id="PF08275">
    <property type="entry name" value="DNAG_N"/>
    <property type="match status" value="1"/>
</dbReference>
<dbReference type="RefSeq" id="WP_007545560.1">
    <property type="nucleotide sequence ID" value="NZ_ABZS01000008.1"/>
</dbReference>
<dbReference type="Pfam" id="PF13155">
    <property type="entry name" value="Toprim_2"/>
    <property type="match status" value="1"/>
</dbReference>
<dbReference type="Proteomes" id="UP000005540">
    <property type="component" value="Unassembled WGS sequence"/>
</dbReference>
<dbReference type="FunFam" id="3.90.580.10:FF:000001">
    <property type="entry name" value="DNA primase"/>
    <property type="match status" value="1"/>
</dbReference>
<dbReference type="GO" id="GO:0005737">
    <property type="term" value="C:cytoplasm"/>
    <property type="evidence" value="ECO:0007669"/>
    <property type="project" value="TreeGrafter"/>
</dbReference>
<dbReference type="PANTHER" id="PTHR30313:SF2">
    <property type="entry name" value="DNA PRIMASE"/>
    <property type="match status" value="1"/>
</dbReference>
<dbReference type="GO" id="GO:0000428">
    <property type="term" value="C:DNA-directed RNA polymerase complex"/>
    <property type="evidence" value="ECO:0007669"/>
    <property type="project" value="UniProtKB-KW"/>
</dbReference>
<organism evidence="16 17">
    <name type="scientific">Sulfurihydrogenibium yellowstonense SS-5</name>
    <dbReference type="NCBI Taxonomy" id="432331"/>
    <lineage>
        <taxon>Bacteria</taxon>
        <taxon>Pseudomonadati</taxon>
        <taxon>Aquificota</taxon>
        <taxon>Aquificia</taxon>
        <taxon>Aquificales</taxon>
        <taxon>Hydrogenothermaceae</taxon>
        <taxon>Sulfurihydrogenibium</taxon>
    </lineage>
</organism>
<evidence type="ECO:0000256" key="12">
    <source>
        <dbReference type="HAMAP-Rule" id="MF_00974"/>
    </source>
</evidence>
<dbReference type="Gene3D" id="3.90.580.10">
    <property type="entry name" value="Zinc finger, CHC2-type domain"/>
    <property type="match status" value="1"/>
</dbReference>
<dbReference type="InterPro" id="IPR050219">
    <property type="entry name" value="DnaG_primase"/>
</dbReference>
<dbReference type="EC" id="2.7.7.101" evidence="12"/>
<dbReference type="Pfam" id="PF01807">
    <property type="entry name" value="Zn_ribbon_DnaG"/>
    <property type="match status" value="1"/>
</dbReference>
<dbReference type="NCBIfam" id="TIGR01391">
    <property type="entry name" value="dnaG"/>
    <property type="match status" value="1"/>
</dbReference>
<dbReference type="Gene3D" id="3.90.980.10">
    <property type="entry name" value="DNA primase, catalytic core, N-terminal domain"/>
    <property type="match status" value="1"/>
</dbReference>
<keyword evidence="11 12" id="KW-0804">Transcription</keyword>
<evidence type="ECO:0000256" key="7">
    <source>
        <dbReference type="ARBA" id="ARBA00022771"/>
    </source>
</evidence>
<evidence type="ECO:0000256" key="5">
    <source>
        <dbReference type="ARBA" id="ARBA00022705"/>
    </source>
</evidence>
<protein>
    <recommendedName>
        <fullName evidence="12 13">DNA primase</fullName>
        <ecNumber evidence="12">2.7.7.101</ecNumber>
    </recommendedName>
</protein>
<feature type="domain" description="Toprim" evidence="15">
    <location>
        <begin position="250"/>
        <end position="331"/>
    </location>
</feature>
<dbReference type="InterPro" id="IPR037068">
    <property type="entry name" value="DNA_primase_core_N_sf"/>
</dbReference>
<dbReference type="SMART" id="SM00400">
    <property type="entry name" value="ZnF_CHCC"/>
    <property type="match status" value="1"/>
</dbReference>
<dbReference type="GO" id="GO:0003677">
    <property type="term" value="F:DNA binding"/>
    <property type="evidence" value="ECO:0007669"/>
    <property type="project" value="UniProtKB-KW"/>
</dbReference>
<proteinExistence type="inferred from homology"/>
<feature type="zinc finger region" description="CHC2-type" evidence="12 14">
    <location>
        <begin position="38"/>
        <end position="62"/>
    </location>
</feature>
<dbReference type="InterPro" id="IPR036977">
    <property type="entry name" value="DNA_primase_Znf_CHC2"/>
</dbReference>
<dbReference type="InterPro" id="IPR002694">
    <property type="entry name" value="Znf_CHC2"/>
</dbReference>
<dbReference type="InterPro" id="IPR030846">
    <property type="entry name" value="DnaG_bac"/>
</dbReference>
<dbReference type="Gene3D" id="3.40.1360.10">
    <property type="match status" value="1"/>
</dbReference>
<sequence>MAISPETIDEVQRVANVYDIISDYLSLKKTGSVYVALCPFHNERTPSFVVSPAKNIFKCFGCGISGNAIKFVMEYEKISFSEAVIKIAQKYGITVKYIGNDKDKHLKGLYSLTRQITDFYKNQLKESQIAREYLKKRGILPQTIIDFEIGYSPENPERFNKFIQENNISIEDLNKIGLISVHNDKIYDKFSGRIIFTIKDHKGNIVGFGGRALDENRHPKYLNSPETQVYKKSKVLYGLFENSQIIKEKSQVIIVEGYMDLISLYQIGIKNVVATLGTALTKEHANLLKKYVKEAIVMFDSDEAGKKAVIRAAEILLSEGITVRYAYYTEAKDPDELSKKGLNVVKEIINNAEDIIFFLTQKLKEINNLEDKHQLMRYKTIYNYILMILANVNDHGLKASYVNYLSQMLDKTPSKIESEIDDIKKYPEKEYREMEEEADKLNLKLSYKEKVFIKYIYQNPEVLKDEIFDKISFPEKIQYIIDLIKNNAEYELLISDIIQNTKIQPSYESFQDILNEFVKKHEKESQRLMCEAMLNK</sequence>
<comment type="function">
    <text evidence="12 13">RNA polymerase that catalyzes the synthesis of short RNA molecules used as primers for DNA polymerase during DNA replication.</text>
</comment>